<evidence type="ECO:0000256" key="1">
    <source>
        <dbReference type="SAM" id="MobiDB-lite"/>
    </source>
</evidence>
<reference evidence="2 3" key="1">
    <citation type="submission" date="2024-04" db="EMBL/GenBank/DDBJ databases">
        <authorList>
            <person name="Fracassetti M."/>
        </authorList>
    </citation>
    <scope>NUCLEOTIDE SEQUENCE [LARGE SCALE GENOMIC DNA]</scope>
</reference>
<organism evidence="2 3">
    <name type="scientific">Linum trigynum</name>
    <dbReference type="NCBI Taxonomy" id="586398"/>
    <lineage>
        <taxon>Eukaryota</taxon>
        <taxon>Viridiplantae</taxon>
        <taxon>Streptophyta</taxon>
        <taxon>Embryophyta</taxon>
        <taxon>Tracheophyta</taxon>
        <taxon>Spermatophyta</taxon>
        <taxon>Magnoliopsida</taxon>
        <taxon>eudicotyledons</taxon>
        <taxon>Gunneridae</taxon>
        <taxon>Pentapetalae</taxon>
        <taxon>rosids</taxon>
        <taxon>fabids</taxon>
        <taxon>Malpighiales</taxon>
        <taxon>Linaceae</taxon>
        <taxon>Linum</taxon>
    </lineage>
</organism>
<proteinExistence type="predicted"/>
<dbReference type="AlphaFoldDB" id="A0AAV2CJE4"/>
<evidence type="ECO:0000313" key="2">
    <source>
        <dbReference type="EMBL" id="CAL1355906.1"/>
    </source>
</evidence>
<accession>A0AAV2CJE4</accession>
<keyword evidence="3" id="KW-1185">Reference proteome</keyword>
<feature type="compositionally biased region" description="Low complexity" evidence="1">
    <location>
        <begin position="86"/>
        <end position="108"/>
    </location>
</feature>
<dbReference type="Proteomes" id="UP001497516">
    <property type="component" value="Chromosome 1"/>
</dbReference>
<evidence type="ECO:0000313" key="3">
    <source>
        <dbReference type="Proteomes" id="UP001497516"/>
    </source>
</evidence>
<sequence>MDSDLKVKERRAKARRSLHLLRRLRPARERRRTTTGNVVFIYKMTCIAFLHSSSALRHHRYTSLHQSSHPSSEASPSIIFLWSSESSSPSASWAPSSSQSPTSPIESTAVEPPSRFDWPSTLSPNLYHCRQQERERSNGEVGFAA</sequence>
<name>A0AAV2CJE4_9ROSI</name>
<gene>
    <name evidence="2" type="ORF">LTRI10_LOCUS3637</name>
</gene>
<dbReference type="EMBL" id="OZ034813">
    <property type="protein sequence ID" value="CAL1355906.1"/>
    <property type="molecule type" value="Genomic_DNA"/>
</dbReference>
<protein>
    <submittedName>
        <fullName evidence="2">Uncharacterized protein</fullName>
    </submittedName>
</protein>
<feature type="region of interest" description="Disordered" evidence="1">
    <location>
        <begin position="86"/>
        <end position="117"/>
    </location>
</feature>